<dbReference type="EMBL" id="NQVE01000200">
    <property type="protein sequence ID" value="RAL39233.1"/>
    <property type="molecule type" value="Genomic_DNA"/>
</dbReference>
<comment type="function">
    <text evidence="2">Removal of H(2)O(2), oxidation of toxic reductants, biosynthesis and degradation of lignin, suberization, auxin catabolism, response to environmental stresses such as wounding, pathogen attack and oxidative stress. These functions might be dependent on each isozyme/isoform in each plant tissue.</text>
</comment>
<evidence type="ECO:0000256" key="5">
    <source>
        <dbReference type="ARBA" id="ARBA00022559"/>
    </source>
</evidence>
<dbReference type="PANTHER" id="PTHR31388">
    <property type="entry name" value="PEROXIDASE 72-RELATED"/>
    <property type="match status" value="1"/>
</dbReference>
<feature type="binding site" evidence="15">
    <location>
        <position position="84"/>
    </location>
    <ligand>
        <name>Ca(2+)</name>
        <dbReference type="ChEBI" id="CHEBI:29108"/>
        <label>1</label>
    </ligand>
</feature>
<dbReference type="GO" id="GO:0140825">
    <property type="term" value="F:lactoperoxidase activity"/>
    <property type="evidence" value="ECO:0007669"/>
    <property type="project" value="UniProtKB-EC"/>
</dbReference>
<dbReference type="InterPro" id="IPR002016">
    <property type="entry name" value="Haem_peroxidase"/>
</dbReference>
<dbReference type="Gene3D" id="1.10.520.10">
    <property type="match status" value="1"/>
</dbReference>
<evidence type="ECO:0000256" key="2">
    <source>
        <dbReference type="ARBA" id="ARBA00002322"/>
    </source>
</evidence>
<feature type="site" description="Transition state stabilizer" evidence="16">
    <location>
        <position position="74"/>
    </location>
</feature>
<feature type="transmembrane region" description="Helical" evidence="19">
    <location>
        <begin position="7"/>
        <end position="29"/>
    </location>
</feature>
<feature type="binding site" evidence="15">
    <location>
        <position position="206"/>
    </location>
    <ligand>
        <name>Ca(2+)</name>
        <dbReference type="ChEBI" id="CHEBI:29108"/>
        <label>2</label>
    </ligand>
</feature>
<protein>
    <recommendedName>
        <fullName evidence="4 18">Peroxidase</fullName>
        <ecNumber evidence="4 18">1.11.1.7</ecNumber>
    </recommendedName>
</protein>
<feature type="binding site" evidence="14">
    <location>
        <position position="175"/>
    </location>
    <ligand>
        <name>substrate</name>
    </ligand>
</feature>
<evidence type="ECO:0000256" key="1">
    <source>
        <dbReference type="ARBA" id="ARBA00000189"/>
    </source>
</evidence>
<feature type="active site" description="Proton acceptor" evidence="13">
    <location>
        <position position="78"/>
    </location>
</feature>
<feature type="disulfide bond" evidence="17">
    <location>
        <begin position="133"/>
        <end position="325"/>
    </location>
</feature>
<comment type="catalytic activity">
    <reaction evidence="1 18">
        <text>2 a phenolic donor + H2O2 = 2 a phenolic radical donor + 2 H2O</text>
        <dbReference type="Rhea" id="RHEA:56136"/>
        <dbReference type="ChEBI" id="CHEBI:15377"/>
        <dbReference type="ChEBI" id="CHEBI:16240"/>
        <dbReference type="ChEBI" id="CHEBI:139520"/>
        <dbReference type="ChEBI" id="CHEBI:139521"/>
        <dbReference type="EC" id="1.11.1.7"/>
    </reaction>
</comment>
<dbReference type="GO" id="GO:0046872">
    <property type="term" value="F:metal ion binding"/>
    <property type="evidence" value="ECO:0007669"/>
    <property type="project" value="UniProtKB-UniRule"/>
</dbReference>
<dbReference type="Proteomes" id="UP000249390">
    <property type="component" value="Unassembled WGS sequence"/>
</dbReference>
<keyword evidence="7 15" id="KW-0479">Metal-binding</keyword>
<feature type="disulfide bond" evidence="17">
    <location>
        <begin position="47"/>
        <end position="127"/>
    </location>
</feature>
<evidence type="ECO:0000256" key="17">
    <source>
        <dbReference type="PIRSR" id="PIRSR600823-5"/>
    </source>
</evidence>
<dbReference type="InterPro" id="IPR010255">
    <property type="entry name" value="Haem_peroxidase_sf"/>
</dbReference>
<evidence type="ECO:0000256" key="15">
    <source>
        <dbReference type="PIRSR" id="PIRSR600823-3"/>
    </source>
</evidence>
<evidence type="ECO:0000256" key="8">
    <source>
        <dbReference type="ARBA" id="ARBA00022837"/>
    </source>
</evidence>
<keyword evidence="11 17" id="KW-1015">Disulfide bond</keyword>
<dbReference type="PROSITE" id="PS00435">
    <property type="entry name" value="PEROXIDASE_1"/>
    <property type="match status" value="1"/>
</dbReference>
<evidence type="ECO:0000256" key="9">
    <source>
        <dbReference type="ARBA" id="ARBA00023002"/>
    </source>
</evidence>
<organism evidence="21 22">
    <name type="scientific">Cuscuta australis</name>
    <dbReference type="NCBI Taxonomy" id="267555"/>
    <lineage>
        <taxon>Eukaryota</taxon>
        <taxon>Viridiplantae</taxon>
        <taxon>Streptophyta</taxon>
        <taxon>Embryophyta</taxon>
        <taxon>Tracheophyta</taxon>
        <taxon>Spermatophyta</taxon>
        <taxon>Magnoliopsida</taxon>
        <taxon>eudicotyledons</taxon>
        <taxon>Gunneridae</taxon>
        <taxon>Pentapetalae</taxon>
        <taxon>asterids</taxon>
        <taxon>lamiids</taxon>
        <taxon>Solanales</taxon>
        <taxon>Convolvulaceae</taxon>
        <taxon>Cuscuteae</taxon>
        <taxon>Cuscuta</taxon>
        <taxon>Cuscuta subgen. Grammica</taxon>
        <taxon>Cuscuta sect. Cleistogrammica</taxon>
    </lineage>
</organism>
<dbReference type="AlphaFoldDB" id="A0A328D5Q4"/>
<keyword evidence="5 18" id="KW-0575">Peroxidase</keyword>
<feature type="binding site" evidence="15">
    <location>
        <position position="86"/>
    </location>
    <ligand>
        <name>Ca(2+)</name>
        <dbReference type="ChEBI" id="CHEBI:29108"/>
        <label>1</label>
    </ligand>
</feature>
<dbReference type="PRINTS" id="PR00458">
    <property type="entry name" value="PEROXIDASE"/>
</dbReference>
<evidence type="ECO:0000256" key="16">
    <source>
        <dbReference type="PIRSR" id="PIRSR600823-4"/>
    </source>
</evidence>
<comment type="similarity">
    <text evidence="18">Belongs to the peroxidase family. Classical plant (class III) peroxidase subfamily.</text>
</comment>
<dbReference type="FunFam" id="1.10.420.10:FF:000006">
    <property type="entry name" value="Peroxidase"/>
    <property type="match status" value="1"/>
</dbReference>
<evidence type="ECO:0000256" key="3">
    <source>
        <dbReference type="ARBA" id="ARBA00006873"/>
    </source>
</evidence>
<comment type="cofactor">
    <cofactor evidence="15 18">
        <name>Ca(2+)</name>
        <dbReference type="ChEBI" id="CHEBI:29108"/>
    </cofactor>
    <text evidence="15 18">Binds 2 calcium ions per subunit.</text>
</comment>
<comment type="similarity">
    <text evidence="3">Belongs to the peroxidase family. Ascorbate peroxidase subfamily.</text>
</comment>
<evidence type="ECO:0000256" key="13">
    <source>
        <dbReference type="PIRSR" id="PIRSR600823-1"/>
    </source>
</evidence>
<evidence type="ECO:0000256" key="10">
    <source>
        <dbReference type="ARBA" id="ARBA00023004"/>
    </source>
</evidence>
<keyword evidence="22" id="KW-1185">Reference proteome</keyword>
<dbReference type="GO" id="GO:0006979">
    <property type="term" value="P:response to oxidative stress"/>
    <property type="evidence" value="ECO:0007669"/>
    <property type="project" value="UniProtKB-UniRule"/>
</dbReference>
<evidence type="ECO:0000256" key="14">
    <source>
        <dbReference type="PIRSR" id="PIRSR600823-2"/>
    </source>
</evidence>
<feature type="binding site" description="axial binding residue" evidence="15">
    <location>
        <position position="205"/>
    </location>
    <ligand>
        <name>heme b</name>
        <dbReference type="ChEBI" id="CHEBI:60344"/>
    </ligand>
    <ligandPart>
        <name>Fe</name>
        <dbReference type="ChEBI" id="CHEBI:18248"/>
    </ligandPart>
</feature>
<reference evidence="21 22" key="1">
    <citation type="submission" date="2018-06" db="EMBL/GenBank/DDBJ databases">
        <title>The Genome of Cuscuta australis (Dodder) Provides Insight into the Evolution of Plant Parasitism.</title>
        <authorList>
            <person name="Liu H."/>
        </authorList>
    </citation>
    <scope>NUCLEOTIDE SEQUENCE [LARGE SCALE GENOMIC DNA]</scope>
    <source>
        <strain evidence="22">cv. Yunnan</strain>
        <tissue evidence="21">Vines</tissue>
    </source>
</reference>
<feature type="binding site" evidence="15">
    <location>
        <position position="252"/>
    </location>
    <ligand>
        <name>Ca(2+)</name>
        <dbReference type="ChEBI" id="CHEBI:29108"/>
        <label>2</label>
    </ligand>
</feature>
<dbReference type="GO" id="GO:0005576">
    <property type="term" value="C:extracellular region"/>
    <property type="evidence" value="ECO:0007669"/>
    <property type="project" value="UniProtKB-SubCell"/>
</dbReference>
<dbReference type="InterPro" id="IPR019793">
    <property type="entry name" value="Peroxidases_heam-ligand_BS"/>
</dbReference>
<dbReference type="CDD" id="cd00693">
    <property type="entry name" value="secretory_peroxidase"/>
    <property type="match status" value="1"/>
</dbReference>
<keyword evidence="9 18" id="KW-0560">Oxidoreductase</keyword>
<evidence type="ECO:0000259" key="20">
    <source>
        <dbReference type="PROSITE" id="PS50873"/>
    </source>
</evidence>
<evidence type="ECO:0000256" key="19">
    <source>
        <dbReference type="SAM" id="Phobius"/>
    </source>
</evidence>
<proteinExistence type="inferred from homology"/>
<comment type="subcellular location">
    <subcellularLocation>
        <location evidence="18">Secreted</location>
    </subcellularLocation>
</comment>
<keyword evidence="6 18" id="KW-0349">Heme</keyword>
<gene>
    <name evidence="21" type="ORF">DM860_002766</name>
</gene>
<keyword evidence="18" id="KW-0376">Hydrogen peroxide</keyword>
<dbReference type="Gene3D" id="1.10.420.10">
    <property type="entry name" value="Peroxidase, domain 2"/>
    <property type="match status" value="1"/>
</dbReference>
<dbReference type="PANTHER" id="PTHR31388:SF247">
    <property type="entry name" value="PEROXIDASE"/>
    <property type="match status" value="1"/>
</dbReference>
<evidence type="ECO:0000256" key="4">
    <source>
        <dbReference type="ARBA" id="ARBA00012313"/>
    </source>
</evidence>
<feature type="binding site" evidence="15">
    <location>
        <position position="88"/>
    </location>
    <ligand>
        <name>Ca(2+)</name>
        <dbReference type="ChEBI" id="CHEBI:29108"/>
        <label>1</label>
    </ligand>
</feature>
<feature type="binding site" evidence="15">
    <location>
        <position position="100"/>
    </location>
    <ligand>
        <name>Ca(2+)</name>
        <dbReference type="ChEBI" id="CHEBI:29108"/>
        <label>1</label>
    </ligand>
</feature>
<name>A0A328D5Q4_9ASTE</name>
<sequence length="333" mass="35880">MAAAKLLLRSFSSSLVLFIYYTLILSLLVRPNCANNHLSENFYCQTCPNALSIIKTAVIKAVKAEPRMAASLLRLHFHDCFVNGCDASILLDDTPSFIGEQTAAPNNNSIRGLDVIDNIKAKLESSCKAIVSCADIIVVAARDSVVAIGGPSWNVVLGRRDSTTASQSAANNNIPGPQFSLNQLLSLFSKKGFTAREMVALSGGHTIGKARCTNFRSRIYNDRDIDGPFASSLQAKCPRTGGDNNLVPMDPTPTSFDNAYFKDLQARKGLFHSDQQLFHGGSTDSVVNAYAANPASFAGDFARAMVKMGKLGPLTGTKGEIRKNCGRQEDHRA</sequence>
<evidence type="ECO:0000256" key="18">
    <source>
        <dbReference type="RuleBase" id="RU362060"/>
    </source>
</evidence>
<evidence type="ECO:0000256" key="7">
    <source>
        <dbReference type="ARBA" id="ARBA00022723"/>
    </source>
</evidence>
<feature type="disulfide bond" evidence="17">
    <location>
        <begin position="212"/>
        <end position="237"/>
    </location>
</feature>
<keyword evidence="19" id="KW-0472">Membrane</keyword>
<feature type="disulfide bond" evidence="17">
    <location>
        <begin position="80"/>
        <end position="85"/>
    </location>
</feature>
<dbReference type="GO" id="GO:0020037">
    <property type="term" value="F:heme binding"/>
    <property type="evidence" value="ECO:0007669"/>
    <property type="project" value="UniProtKB-UniRule"/>
</dbReference>
<feature type="binding site" evidence="15">
    <location>
        <position position="250"/>
    </location>
    <ligand>
        <name>Ca(2+)</name>
        <dbReference type="ChEBI" id="CHEBI:29108"/>
        <label>2</label>
    </ligand>
</feature>
<feature type="binding site" evidence="15">
    <location>
        <position position="257"/>
    </location>
    <ligand>
        <name>Ca(2+)</name>
        <dbReference type="ChEBI" id="CHEBI:29108"/>
        <label>2</label>
    </ligand>
</feature>
<comment type="cofactor">
    <cofactor evidence="15 18">
        <name>heme b</name>
        <dbReference type="ChEBI" id="CHEBI:60344"/>
    </cofactor>
    <text evidence="15 18">Binds 1 heme b (iron(II)-protoporphyrin IX) group per subunit.</text>
</comment>
<dbReference type="GO" id="GO:0042744">
    <property type="term" value="P:hydrogen peroxide catabolic process"/>
    <property type="evidence" value="ECO:0007669"/>
    <property type="project" value="UniProtKB-KW"/>
</dbReference>
<keyword evidence="8 15" id="KW-0106">Calcium</keyword>
<keyword evidence="10 15" id="KW-0408">Iron</keyword>
<comment type="caution">
    <text evidence="21">The sequence shown here is derived from an EMBL/GenBank/DDBJ whole genome shotgun (WGS) entry which is preliminary data.</text>
</comment>
<feature type="binding site" evidence="15">
    <location>
        <position position="79"/>
    </location>
    <ligand>
        <name>Ca(2+)</name>
        <dbReference type="ChEBI" id="CHEBI:29108"/>
        <label>1</label>
    </ligand>
</feature>
<keyword evidence="18" id="KW-0964">Secreted</keyword>
<dbReference type="PROSITE" id="PS00436">
    <property type="entry name" value="PEROXIDASE_2"/>
    <property type="match status" value="1"/>
</dbReference>
<dbReference type="InterPro" id="IPR019794">
    <property type="entry name" value="Peroxidases_AS"/>
</dbReference>
<dbReference type="Pfam" id="PF00141">
    <property type="entry name" value="peroxidase"/>
    <property type="match status" value="1"/>
</dbReference>
<evidence type="ECO:0000313" key="22">
    <source>
        <dbReference type="Proteomes" id="UP000249390"/>
    </source>
</evidence>
<evidence type="ECO:0000256" key="6">
    <source>
        <dbReference type="ARBA" id="ARBA00022617"/>
    </source>
</evidence>
<dbReference type="PRINTS" id="PR00461">
    <property type="entry name" value="PLPEROXIDASE"/>
</dbReference>
<feature type="binding site" evidence="15">
    <location>
        <position position="82"/>
    </location>
    <ligand>
        <name>Ca(2+)</name>
        <dbReference type="ChEBI" id="CHEBI:29108"/>
        <label>1</label>
    </ligand>
</feature>
<accession>A0A328D5Q4</accession>
<dbReference type="InterPro" id="IPR000823">
    <property type="entry name" value="Peroxidase_pln"/>
</dbReference>
<dbReference type="PROSITE" id="PS50873">
    <property type="entry name" value="PEROXIDASE_4"/>
    <property type="match status" value="1"/>
</dbReference>
<dbReference type="SUPFAM" id="SSF48113">
    <property type="entry name" value="Heme-dependent peroxidases"/>
    <property type="match status" value="1"/>
</dbReference>
<dbReference type="FunFam" id="1.10.520.10:FF:000001">
    <property type="entry name" value="Peroxidase"/>
    <property type="match status" value="1"/>
</dbReference>
<evidence type="ECO:0000313" key="21">
    <source>
        <dbReference type="EMBL" id="RAL39233.1"/>
    </source>
</evidence>
<feature type="domain" description="Plant heme peroxidase family profile" evidence="20">
    <location>
        <begin position="37"/>
        <end position="329"/>
    </location>
</feature>
<dbReference type="InterPro" id="IPR033905">
    <property type="entry name" value="Secretory_peroxidase"/>
</dbReference>
<keyword evidence="19" id="KW-1133">Transmembrane helix</keyword>
<keyword evidence="12" id="KW-0325">Glycoprotein</keyword>
<keyword evidence="19" id="KW-0812">Transmembrane</keyword>
<dbReference type="EC" id="1.11.1.7" evidence="4 18"/>
<evidence type="ECO:0000256" key="11">
    <source>
        <dbReference type="ARBA" id="ARBA00023157"/>
    </source>
</evidence>
<evidence type="ECO:0000256" key="12">
    <source>
        <dbReference type="ARBA" id="ARBA00023180"/>
    </source>
</evidence>